<protein>
    <submittedName>
        <fullName evidence="2">Cellulose synthase operon protein YhjQ</fullName>
    </submittedName>
</protein>
<reference evidence="2 3" key="1">
    <citation type="submission" date="2018-01" db="EMBL/GenBank/DDBJ databases">
        <title>Genomic Encyclopedia of Type Strains, Phase III (KMG-III): the genomes of soil and plant-associated and newly described type strains.</title>
        <authorList>
            <person name="Whitman W."/>
        </authorList>
    </citation>
    <scope>NUCLEOTIDE SEQUENCE [LARGE SCALE GENOMIC DNA]</scope>
    <source>
        <strain evidence="2 3">JCM 18070</strain>
    </source>
</reference>
<dbReference type="Gene3D" id="3.40.50.300">
    <property type="entry name" value="P-loop containing nucleotide triphosphate hydrolases"/>
    <property type="match status" value="1"/>
</dbReference>
<dbReference type="InterPro" id="IPR027417">
    <property type="entry name" value="P-loop_NTPase"/>
</dbReference>
<keyword evidence="3" id="KW-1185">Reference proteome</keyword>
<dbReference type="PANTHER" id="PTHR13696:SF52">
    <property type="entry name" value="PARA FAMILY PROTEIN CT_582"/>
    <property type="match status" value="1"/>
</dbReference>
<name>A0A2S4ME34_9BURK</name>
<dbReference type="NCBIfam" id="TIGR03371">
    <property type="entry name" value="cellulose_yhjQ"/>
    <property type="match status" value="1"/>
</dbReference>
<dbReference type="PANTHER" id="PTHR13696">
    <property type="entry name" value="P-LOOP CONTAINING NUCLEOSIDE TRIPHOSPHATE HYDROLASE"/>
    <property type="match status" value="1"/>
</dbReference>
<proteinExistence type="predicted"/>
<dbReference type="AlphaFoldDB" id="A0A2S4ME34"/>
<dbReference type="OrthoDB" id="5288747at2"/>
<dbReference type="Pfam" id="PF06564">
    <property type="entry name" value="CBP_BcsQ"/>
    <property type="match status" value="1"/>
</dbReference>
<feature type="region of interest" description="Disordered" evidence="1">
    <location>
        <begin position="265"/>
        <end position="285"/>
    </location>
</feature>
<dbReference type="Proteomes" id="UP000237381">
    <property type="component" value="Unassembled WGS sequence"/>
</dbReference>
<gene>
    <name evidence="2" type="ORF">B0G62_104317</name>
</gene>
<organism evidence="2 3">
    <name type="scientific">Paraburkholderia eburnea</name>
    <dbReference type="NCBI Taxonomy" id="1189126"/>
    <lineage>
        <taxon>Bacteria</taxon>
        <taxon>Pseudomonadati</taxon>
        <taxon>Pseudomonadota</taxon>
        <taxon>Betaproteobacteria</taxon>
        <taxon>Burkholderiales</taxon>
        <taxon>Burkholderiaceae</taxon>
        <taxon>Paraburkholderia</taxon>
    </lineage>
</organism>
<dbReference type="InterPro" id="IPR017746">
    <property type="entry name" value="Cellulose_synthase_operon_BcsQ"/>
</dbReference>
<dbReference type="EMBL" id="PQGA01000004">
    <property type="protein sequence ID" value="POR53020.1"/>
    <property type="molecule type" value="Genomic_DNA"/>
</dbReference>
<dbReference type="InterPro" id="IPR050678">
    <property type="entry name" value="DNA_Partitioning_ATPase"/>
</dbReference>
<dbReference type="RefSeq" id="WP_103704405.1">
    <property type="nucleotide sequence ID" value="NZ_PQGA01000004.1"/>
</dbReference>
<evidence type="ECO:0000313" key="3">
    <source>
        <dbReference type="Proteomes" id="UP000237381"/>
    </source>
</evidence>
<accession>A0A2S4ME34</accession>
<sequence length="285" mass="29672">MKTVAIVSAVGGAGRTTLAASLAGLLAARSHTALAIECDPRNVLAMHFGLRESAREGLVTQLYDPNPASDVWARAALQSDDGVLVLPWGSVTADGEPTTHSTDDGDGGTRLDANLRWLRELLTRVDLPSNTLALIDTAPWPSAHARQAIEAADIVLGVLTPDAAACATLPRFTEALVRAGKRTAFVANAVVPARQLHTDLIALLRARLGAAMLPYLVHADTGVPNAFASGANFCRSAPGSQAAHDLNGIASWISHWATGALAELQSDLPEGASPPPPDRATGGRR</sequence>
<evidence type="ECO:0000313" key="2">
    <source>
        <dbReference type="EMBL" id="POR53020.1"/>
    </source>
</evidence>
<comment type="caution">
    <text evidence="2">The sequence shown here is derived from an EMBL/GenBank/DDBJ whole genome shotgun (WGS) entry which is preliminary data.</text>
</comment>
<evidence type="ECO:0000256" key="1">
    <source>
        <dbReference type="SAM" id="MobiDB-lite"/>
    </source>
</evidence>
<dbReference type="SUPFAM" id="SSF52540">
    <property type="entry name" value="P-loop containing nucleoside triphosphate hydrolases"/>
    <property type="match status" value="1"/>
</dbReference>